<reference evidence="2 3" key="1">
    <citation type="submission" date="2016-07" db="EMBL/GenBank/DDBJ databases">
        <authorList>
            <person name="Jeong J.-J."/>
            <person name="Kim D.W."/>
            <person name="Sang M.K."/>
            <person name="Choi I.-G."/>
            <person name="Kim K.D."/>
        </authorList>
    </citation>
    <scope>NUCLEOTIDE SEQUENCE [LARGE SCALE GENOMIC DNA]</scope>
    <source>
        <strain evidence="2 3">UTM-3</strain>
    </source>
</reference>
<evidence type="ECO:0000256" key="1">
    <source>
        <dbReference type="SAM" id="Phobius"/>
    </source>
</evidence>
<keyword evidence="1" id="KW-1133">Transmembrane helix</keyword>
<dbReference type="AlphaFoldDB" id="A0A1B8ZLP9"/>
<dbReference type="EMBL" id="MAYH01000023">
    <property type="protein sequence ID" value="OCA72539.1"/>
    <property type="molecule type" value="Genomic_DNA"/>
</dbReference>
<evidence type="ECO:0000313" key="2">
    <source>
        <dbReference type="EMBL" id="OCA72539.1"/>
    </source>
</evidence>
<keyword evidence="1" id="KW-0812">Transmembrane</keyword>
<dbReference type="RefSeq" id="WP_065394758.1">
    <property type="nucleotide sequence ID" value="NZ_MAYH01000023.1"/>
</dbReference>
<accession>A0A1B8ZLP9</accession>
<keyword evidence="1" id="KW-0472">Membrane</keyword>
<name>A0A1B8ZLP9_9FLAO</name>
<feature type="transmembrane region" description="Helical" evidence="1">
    <location>
        <begin position="38"/>
        <end position="71"/>
    </location>
</feature>
<protein>
    <submittedName>
        <fullName evidence="2">Uncharacterized protein</fullName>
    </submittedName>
</protein>
<keyword evidence="3" id="KW-1185">Reference proteome</keyword>
<sequence>MNTMKLSFNEKIMLDSLLYEASKSEEIQQSKKTSRLIFAGMIAVIGLFLMIFNLVLGGSIFLVGGLFFLIYPKYAGYYYKKFYTTVAQGEQFKSSDNNTYDVEFNKEYILMKNTQLEAKHHTDHFEWLSETKENFFIKLNSGSYLIFPKQQVPDIEWLRNYFKEIKIPYHTELDWKWS</sequence>
<gene>
    <name evidence="2" type="ORF">BBI01_10510</name>
</gene>
<evidence type="ECO:0000313" key="3">
    <source>
        <dbReference type="Proteomes" id="UP000092651"/>
    </source>
</evidence>
<comment type="caution">
    <text evidence="2">The sequence shown here is derived from an EMBL/GenBank/DDBJ whole genome shotgun (WGS) entry which is preliminary data.</text>
</comment>
<dbReference type="OrthoDB" id="1255135at2"/>
<dbReference type="Proteomes" id="UP000092651">
    <property type="component" value="Unassembled WGS sequence"/>
</dbReference>
<organism evidence="2 3">
    <name type="scientific">Chryseobacterium artocarpi</name>
    <dbReference type="NCBI Taxonomy" id="1414727"/>
    <lineage>
        <taxon>Bacteria</taxon>
        <taxon>Pseudomonadati</taxon>
        <taxon>Bacteroidota</taxon>
        <taxon>Flavobacteriia</taxon>
        <taxon>Flavobacteriales</taxon>
        <taxon>Weeksellaceae</taxon>
        <taxon>Chryseobacterium group</taxon>
        <taxon>Chryseobacterium</taxon>
    </lineage>
</organism>
<proteinExistence type="predicted"/>